<evidence type="ECO:0000313" key="4">
    <source>
        <dbReference type="Proteomes" id="UP001498476"/>
    </source>
</evidence>
<evidence type="ECO:0000313" key="3">
    <source>
        <dbReference type="EMBL" id="KAK7403668.1"/>
    </source>
</evidence>
<protein>
    <recommendedName>
        <fullName evidence="5">ZP domain-containing protein</fullName>
    </recommendedName>
</protein>
<feature type="region of interest" description="Disordered" evidence="1">
    <location>
        <begin position="155"/>
        <end position="204"/>
    </location>
</feature>
<proteinExistence type="predicted"/>
<gene>
    <name evidence="3" type="ORF">QQX98_010554</name>
</gene>
<evidence type="ECO:0008006" key="5">
    <source>
        <dbReference type="Google" id="ProtNLM"/>
    </source>
</evidence>
<feature type="signal peptide" evidence="2">
    <location>
        <begin position="1"/>
        <end position="17"/>
    </location>
</feature>
<keyword evidence="2" id="KW-0732">Signal</keyword>
<dbReference type="Proteomes" id="UP001498476">
    <property type="component" value="Unassembled WGS sequence"/>
</dbReference>
<evidence type="ECO:0000256" key="2">
    <source>
        <dbReference type="SAM" id="SignalP"/>
    </source>
</evidence>
<sequence length="231" mass="22781">MARSFALLALGAAAVAAQSTTVSVFMLGYDVQDLDASIVAVDADKTTFAISCPTDADSSDCGVPEGGQTVIYGPETFSMAYSYDGGSDYGSYSQDVACKFQPKKDMATCTVSVSQEADGSTFDSSTATSTSGYLDLLLPVTVTAGANKLRGEDVTASATGTDAETTAAAPASTSGATDTTATGSASESASEPASDAASTPTTASDNAAGAMVTQNAVLAGVAVLAGGAMLL</sequence>
<dbReference type="EMBL" id="JAZAVJ010000235">
    <property type="protein sequence ID" value="KAK7403668.1"/>
    <property type="molecule type" value="Genomic_DNA"/>
</dbReference>
<comment type="caution">
    <text evidence="3">The sequence shown here is derived from an EMBL/GenBank/DDBJ whole genome shotgun (WGS) entry which is preliminary data.</text>
</comment>
<dbReference type="PANTHER" id="PTHR40640:SF1">
    <property type="entry name" value="ANCHORED GLYCOPROTEIN, PUTATIVE (AFU_ORTHOLOGUE AFUA_8G04860)-RELATED"/>
    <property type="match status" value="1"/>
</dbReference>
<feature type="chain" id="PRO_5045161830" description="ZP domain-containing protein" evidence="2">
    <location>
        <begin position="18"/>
        <end position="231"/>
    </location>
</feature>
<evidence type="ECO:0000256" key="1">
    <source>
        <dbReference type="SAM" id="MobiDB-lite"/>
    </source>
</evidence>
<dbReference type="PANTHER" id="PTHR40640">
    <property type="entry name" value="ANCHORED GLYCOPROTEIN, PUTATIVE (AFU_ORTHOLOGUE AFUA_8G04860)-RELATED"/>
    <property type="match status" value="1"/>
</dbReference>
<reference evidence="3 4" key="1">
    <citation type="journal article" date="2025" name="Microbiol. Resour. Announc.">
        <title>Draft genome sequences for Neonectria magnoliae and Neonectria punicea, canker pathogens of Liriodendron tulipifera and Acer saccharum in West Virginia.</title>
        <authorList>
            <person name="Petronek H.M."/>
            <person name="Kasson M.T."/>
            <person name="Metheny A.M."/>
            <person name="Stauder C.M."/>
            <person name="Lovett B."/>
            <person name="Lynch S.C."/>
            <person name="Garnas J.R."/>
            <person name="Kasson L.R."/>
            <person name="Stajich J.E."/>
        </authorList>
    </citation>
    <scope>NUCLEOTIDE SEQUENCE [LARGE SCALE GENOMIC DNA]</scope>
    <source>
        <strain evidence="3 4">NRRL 64653</strain>
    </source>
</reference>
<name>A0ABR1GPQ4_9HYPO</name>
<accession>A0ABR1GPQ4</accession>
<keyword evidence="4" id="KW-1185">Reference proteome</keyword>
<organism evidence="3 4">
    <name type="scientific">Neonectria punicea</name>
    <dbReference type="NCBI Taxonomy" id="979145"/>
    <lineage>
        <taxon>Eukaryota</taxon>
        <taxon>Fungi</taxon>
        <taxon>Dikarya</taxon>
        <taxon>Ascomycota</taxon>
        <taxon>Pezizomycotina</taxon>
        <taxon>Sordariomycetes</taxon>
        <taxon>Hypocreomycetidae</taxon>
        <taxon>Hypocreales</taxon>
        <taxon>Nectriaceae</taxon>
        <taxon>Neonectria</taxon>
    </lineage>
</organism>